<dbReference type="SMART" id="SM00248">
    <property type="entry name" value="ANK"/>
    <property type="match status" value="8"/>
</dbReference>
<dbReference type="InterPro" id="IPR036770">
    <property type="entry name" value="Ankyrin_rpt-contain_sf"/>
</dbReference>
<feature type="repeat" description="ANK" evidence="1">
    <location>
        <begin position="342"/>
        <end position="374"/>
    </location>
</feature>
<dbReference type="Gene3D" id="1.25.40.20">
    <property type="entry name" value="Ankyrin repeat-containing domain"/>
    <property type="match status" value="1"/>
</dbReference>
<dbReference type="InterPro" id="IPR020683">
    <property type="entry name" value="DUF3447"/>
</dbReference>
<keyword evidence="4" id="KW-1185">Reference proteome</keyword>
<dbReference type="Proteomes" id="UP000001542">
    <property type="component" value="Unassembled WGS sequence"/>
</dbReference>
<evidence type="ECO:0000313" key="3">
    <source>
        <dbReference type="EMBL" id="EAY16442.1"/>
    </source>
</evidence>
<evidence type="ECO:0000313" key="4">
    <source>
        <dbReference type="Proteomes" id="UP000001542"/>
    </source>
</evidence>
<sequence length="582" mass="67858">MSDQDNLPNEYSELRSMFKYHIDVYVALYQLKTENEEDLNSIYKMIKTNLIDSKKCSPQNIIERISKIIPHNNRYIKSYLTLMKLITDGYNLTEVRDIPITWAFLFYKEYGIKLDKYANFEEMNLQNIDIHSENTIYRAIMNNDLETFIFITEKEGFDKNQQLQSSLYPESEEGYSLLELCCYHGAVDCFKLLRTKFNSEITEQCLWFSFLGGNQDIMSECLKYQEPDYECMEYTIISHNIDFVTFLMNEYDIDINISDCAEYNNLESFLVYFDQTNEVNQCFIYSALFDNPSLCEYFLSLGANVNEKNIYGATALDNAVRNNSKKTAEFLITHGATINTPGKYSVLHVAAIKNSKETAEILISHGADIDGIDENYNTPLIYAANKNNSEIVELLISHGANVNKKDEYGFTSLHFTARENNAKMAQLLISHGAKPNKKMTAEKPLFILQQLIIVKKQLNFLFHMVQISMKKIIMDEPLFILQPCIIVKRQLNFLFHLVQISMKKIILDKLLFILQPLKIIKKQLNFLFHMVQISMKKIKRRKPLFILQPCIIVKRQLNFLFHLVQISMKKIILDKPLFILQP</sequence>
<name>A2DT35_TRIV3</name>
<dbReference type="STRING" id="5722.A2DT35"/>
<dbReference type="InParanoid" id="A2DT35"/>
<dbReference type="eggNOG" id="KOG4177">
    <property type="taxonomic scope" value="Eukaryota"/>
</dbReference>
<organism evidence="3 4">
    <name type="scientific">Trichomonas vaginalis (strain ATCC PRA-98 / G3)</name>
    <dbReference type="NCBI Taxonomy" id="412133"/>
    <lineage>
        <taxon>Eukaryota</taxon>
        <taxon>Metamonada</taxon>
        <taxon>Parabasalia</taxon>
        <taxon>Trichomonadida</taxon>
        <taxon>Trichomonadidae</taxon>
        <taxon>Trichomonas</taxon>
    </lineage>
</organism>
<reference evidence="3" key="2">
    <citation type="journal article" date="2007" name="Science">
        <title>Draft genome sequence of the sexually transmitted pathogen Trichomonas vaginalis.</title>
        <authorList>
            <person name="Carlton J.M."/>
            <person name="Hirt R.P."/>
            <person name="Silva J.C."/>
            <person name="Delcher A.L."/>
            <person name="Schatz M."/>
            <person name="Zhao Q."/>
            <person name="Wortman J.R."/>
            <person name="Bidwell S.L."/>
            <person name="Alsmark U.C.M."/>
            <person name="Besteiro S."/>
            <person name="Sicheritz-Ponten T."/>
            <person name="Noel C.J."/>
            <person name="Dacks J.B."/>
            <person name="Foster P.G."/>
            <person name="Simillion C."/>
            <person name="Van de Peer Y."/>
            <person name="Miranda-Saavedra D."/>
            <person name="Barton G.J."/>
            <person name="Westrop G.D."/>
            <person name="Mueller S."/>
            <person name="Dessi D."/>
            <person name="Fiori P.L."/>
            <person name="Ren Q."/>
            <person name="Paulsen I."/>
            <person name="Zhang H."/>
            <person name="Bastida-Corcuera F.D."/>
            <person name="Simoes-Barbosa A."/>
            <person name="Brown M.T."/>
            <person name="Hayes R.D."/>
            <person name="Mukherjee M."/>
            <person name="Okumura C.Y."/>
            <person name="Schneider R."/>
            <person name="Smith A.J."/>
            <person name="Vanacova S."/>
            <person name="Villalvazo M."/>
            <person name="Haas B.J."/>
            <person name="Pertea M."/>
            <person name="Feldblyum T.V."/>
            <person name="Utterback T.R."/>
            <person name="Shu C.L."/>
            <person name="Osoegawa K."/>
            <person name="de Jong P.J."/>
            <person name="Hrdy I."/>
            <person name="Horvathova L."/>
            <person name="Zubacova Z."/>
            <person name="Dolezal P."/>
            <person name="Malik S.B."/>
            <person name="Logsdon J.M. Jr."/>
            <person name="Henze K."/>
            <person name="Gupta A."/>
            <person name="Wang C.C."/>
            <person name="Dunne R.L."/>
            <person name="Upcroft J.A."/>
            <person name="Upcroft P."/>
            <person name="White O."/>
            <person name="Salzberg S.L."/>
            <person name="Tang P."/>
            <person name="Chiu C.-H."/>
            <person name="Lee Y.-S."/>
            <person name="Embley T.M."/>
            <person name="Coombs G.H."/>
            <person name="Mottram J.C."/>
            <person name="Tachezy J."/>
            <person name="Fraser-Liggett C.M."/>
            <person name="Johnson P.J."/>
        </authorList>
    </citation>
    <scope>NUCLEOTIDE SEQUENCE [LARGE SCALE GENOMIC DNA]</scope>
    <source>
        <strain evidence="3">G3</strain>
    </source>
</reference>
<feature type="repeat" description="ANK" evidence="1">
    <location>
        <begin position="408"/>
        <end position="440"/>
    </location>
</feature>
<dbReference type="Pfam" id="PF12796">
    <property type="entry name" value="Ank_2"/>
    <property type="match status" value="2"/>
</dbReference>
<evidence type="ECO:0000256" key="1">
    <source>
        <dbReference type="PROSITE-ProRule" id="PRU00023"/>
    </source>
</evidence>
<dbReference type="KEGG" id="tva:4774452"/>
<dbReference type="PROSITE" id="PS50297">
    <property type="entry name" value="ANK_REP_REGION"/>
    <property type="match status" value="4"/>
</dbReference>
<reference evidence="3" key="1">
    <citation type="submission" date="2006-10" db="EMBL/GenBank/DDBJ databases">
        <authorList>
            <person name="Amadeo P."/>
            <person name="Zhao Q."/>
            <person name="Wortman J."/>
            <person name="Fraser-Liggett C."/>
            <person name="Carlton J."/>
        </authorList>
    </citation>
    <scope>NUCLEOTIDE SEQUENCE</scope>
    <source>
        <strain evidence="3">G3</strain>
    </source>
</reference>
<dbReference type="PROSITE" id="PS50088">
    <property type="entry name" value="ANK_REPEAT"/>
    <property type="match status" value="4"/>
</dbReference>
<dbReference type="VEuPathDB" id="TrichDB:TVAGG3_0648770"/>
<evidence type="ECO:0000259" key="2">
    <source>
        <dbReference type="Pfam" id="PF11929"/>
    </source>
</evidence>
<dbReference type="RefSeq" id="XP_001328665.1">
    <property type="nucleotide sequence ID" value="XM_001328630.1"/>
</dbReference>
<dbReference type="EMBL" id="DS113242">
    <property type="protein sequence ID" value="EAY16442.1"/>
    <property type="molecule type" value="Genomic_DNA"/>
</dbReference>
<dbReference type="AlphaFoldDB" id="A2DT35"/>
<feature type="domain" description="DUF3447" evidence="2">
    <location>
        <begin position="197"/>
        <end position="272"/>
    </location>
</feature>
<dbReference type="PANTHER" id="PTHR24182:SF13">
    <property type="entry name" value="LD18443P"/>
    <property type="match status" value="1"/>
</dbReference>
<dbReference type="SUPFAM" id="SSF140860">
    <property type="entry name" value="Pseudo ankyrin repeat-like"/>
    <property type="match status" value="1"/>
</dbReference>
<feature type="repeat" description="ANK" evidence="1">
    <location>
        <begin position="375"/>
        <end position="407"/>
    </location>
</feature>
<dbReference type="Pfam" id="PF11929">
    <property type="entry name" value="DUF3447"/>
    <property type="match status" value="1"/>
</dbReference>
<dbReference type="InterPro" id="IPR002110">
    <property type="entry name" value="Ankyrin_rpt"/>
</dbReference>
<dbReference type="SUPFAM" id="SSF48403">
    <property type="entry name" value="Ankyrin repeat"/>
    <property type="match status" value="1"/>
</dbReference>
<gene>
    <name evidence="3" type="ORF">TVAG_004730</name>
</gene>
<dbReference type="VEuPathDB" id="TrichDB:TVAG_195840"/>
<protein>
    <recommendedName>
        <fullName evidence="2">DUF3447 domain-containing protein</fullName>
    </recommendedName>
</protein>
<accession>A2DT35</accession>
<keyword evidence="1" id="KW-0040">ANK repeat</keyword>
<proteinExistence type="predicted"/>
<dbReference type="PANTHER" id="PTHR24182">
    <property type="entry name" value="ANKYRIN REPEAT AND SOCS BOX CONTAINING 4"/>
    <property type="match status" value="1"/>
</dbReference>
<feature type="repeat" description="ANK" evidence="1">
    <location>
        <begin position="311"/>
        <end position="343"/>
    </location>
</feature>